<sequence>MLKSNMFLYQGVIPLIKWYRKLELFVLTLFPGLVEKYVKHHFARSGVEFDGKRGWDIEVKDKSLYPRIVNHGPLGLGEGCMDGQWESDDIPPLAYHLFEGDAVAVANWFHPWNRFLNYMACSYFNLQSDDLFESFMDDSMSYTCGYWKNATTLGEAQFNKMELIASKLNLKPGMRVLDMGCGWGGLAFHLAKYYSVSVLGITISIDQVVAARRRCAGMAGVEVRLMDYRHLDEAGNFDRVIYVGMLEHELTATSPPSSEPWLITYIFPNGYVPYHAEITRGIEHLFVLEDWQNFGHDYIKTLQAWWTNFEGNWPTIKDKYGERWPWKGTWYAQCWETTPINQTIDRDALFQMAEDNIPVVDRVFGEGHYLRPQFIQPYRSKNVLIQGITITNSPMWIVHPVLCDNVVVRDVNITSLGPNSDGVDPESCKDVWIYNVTFNNGDDDIAIKSGRNADGRRVNVSSENIVIQDCSMEEGHGGVTLGSCISGGVKNVFAERIYLSSDMLDTAIRVKNNALRGGLLEGFYLRDITVGRVGRQVIEVDFFYEEGPNAGFVPVIKDFVIQNLTLLEFAPYSCYMRGYEGHPNASFVGLRLENATFNGVLNDPHYVVENVDDVVIENVVVNGAVWEWEGKIGQ</sequence>
<dbReference type="GO" id="GO:0004650">
    <property type="term" value="F:polygalacturonase activity"/>
    <property type="evidence" value="ECO:0007669"/>
    <property type="project" value="InterPro"/>
</dbReference>
<dbReference type="AlphaFoldDB" id="A0A226E8M7"/>
<keyword evidence="4" id="KW-0949">S-adenosyl-L-methionine</keyword>
<dbReference type="SMART" id="SM00710">
    <property type="entry name" value="PbH1"/>
    <property type="match status" value="5"/>
</dbReference>
<keyword evidence="11" id="KW-1185">Reference proteome</keyword>
<dbReference type="Pfam" id="PF02353">
    <property type="entry name" value="CMAS"/>
    <property type="match status" value="2"/>
</dbReference>
<dbReference type="InterPro" id="IPR000743">
    <property type="entry name" value="Glyco_hydro_28"/>
</dbReference>
<gene>
    <name evidence="10" type="ORF">Fcan01_11817</name>
</gene>
<evidence type="ECO:0000256" key="7">
    <source>
        <dbReference type="ARBA" id="ARBA00023295"/>
    </source>
</evidence>
<evidence type="ECO:0000256" key="9">
    <source>
        <dbReference type="RuleBase" id="RU361169"/>
    </source>
</evidence>
<evidence type="ECO:0000256" key="5">
    <source>
        <dbReference type="ARBA" id="ARBA00022801"/>
    </source>
</evidence>
<dbReference type="InterPro" id="IPR006626">
    <property type="entry name" value="PbH1"/>
</dbReference>
<dbReference type="Pfam" id="PF00295">
    <property type="entry name" value="Glyco_hydro_28"/>
    <property type="match status" value="1"/>
</dbReference>
<dbReference type="CDD" id="cd02440">
    <property type="entry name" value="AdoMet_MTases"/>
    <property type="match status" value="1"/>
</dbReference>
<dbReference type="GO" id="GO:0005975">
    <property type="term" value="P:carbohydrate metabolic process"/>
    <property type="evidence" value="ECO:0007669"/>
    <property type="project" value="InterPro"/>
</dbReference>
<dbReference type="PANTHER" id="PTHR43667">
    <property type="entry name" value="CYCLOPROPANE-FATTY-ACYL-PHOSPHOLIPID SYNTHASE"/>
    <property type="match status" value="1"/>
</dbReference>
<keyword evidence="5 9" id="KW-0378">Hydrolase</keyword>
<dbReference type="EMBL" id="LNIX01000005">
    <property type="protein sequence ID" value="OXA53849.1"/>
    <property type="molecule type" value="Genomic_DNA"/>
</dbReference>
<evidence type="ECO:0000256" key="2">
    <source>
        <dbReference type="ARBA" id="ARBA00022603"/>
    </source>
</evidence>
<dbReference type="STRING" id="158441.A0A226E8M7"/>
<name>A0A226E8M7_FOLCA</name>
<keyword evidence="6" id="KW-0443">Lipid metabolism</keyword>
<proteinExistence type="inferred from homology"/>
<dbReference type="Proteomes" id="UP000198287">
    <property type="component" value="Unassembled WGS sequence"/>
</dbReference>
<dbReference type="InterPro" id="IPR011050">
    <property type="entry name" value="Pectin_lyase_fold/virulence"/>
</dbReference>
<comment type="caution">
    <text evidence="10">The sequence shown here is derived from an EMBL/GenBank/DDBJ whole genome shotgun (WGS) entry which is preliminary data.</text>
</comment>
<dbReference type="OrthoDB" id="187139at2759"/>
<dbReference type="Gene3D" id="2.160.20.10">
    <property type="entry name" value="Single-stranded right-handed beta-helix, Pectin lyase-like"/>
    <property type="match status" value="1"/>
</dbReference>
<organism evidence="10 11">
    <name type="scientific">Folsomia candida</name>
    <name type="common">Springtail</name>
    <dbReference type="NCBI Taxonomy" id="158441"/>
    <lineage>
        <taxon>Eukaryota</taxon>
        <taxon>Metazoa</taxon>
        <taxon>Ecdysozoa</taxon>
        <taxon>Arthropoda</taxon>
        <taxon>Hexapoda</taxon>
        <taxon>Collembola</taxon>
        <taxon>Entomobryomorpha</taxon>
        <taxon>Isotomoidea</taxon>
        <taxon>Isotomidae</taxon>
        <taxon>Proisotominae</taxon>
        <taxon>Folsomia</taxon>
    </lineage>
</organism>
<reference evidence="10 11" key="1">
    <citation type="submission" date="2015-12" db="EMBL/GenBank/DDBJ databases">
        <title>The genome of Folsomia candida.</title>
        <authorList>
            <person name="Faddeeva A."/>
            <person name="Derks M.F."/>
            <person name="Anvar Y."/>
            <person name="Smit S."/>
            <person name="Van Straalen N."/>
            <person name="Roelofs D."/>
        </authorList>
    </citation>
    <scope>NUCLEOTIDE SEQUENCE [LARGE SCALE GENOMIC DNA]</scope>
    <source>
        <strain evidence="10 11">VU population</strain>
        <tissue evidence="10">Whole body</tissue>
    </source>
</reference>
<dbReference type="InterPro" id="IPR050723">
    <property type="entry name" value="CFA/CMAS"/>
</dbReference>
<dbReference type="SUPFAM" id="SSF53335">
    <property type="entry name" value="S-adenosyl-L-methionine-dependent methyltransferases"/>
    <property type="match status" value="1"/>
</dbReference>
<keyword evidence="7 9" id="KW-0326">Glycosidase</keyword>
<evidence type="ECO:0000313" key="11">
    <source>
        <dbReference type="Proteomes" id="UP000198287"/>
    </source>
</evidence>
<dbReference type="PROSITE" id="PS00502">
    <property type="entry name" value="POLYGALACTURONASE"/>
    <property type="match status" value="1"/>
</dbReference>
<keyword evidence="3" id="KW-0808">Transferase</keyword>
<protein>
    <submittedName>
        <fullName evidence="10">Cyclopropane-fatty-acyl-phospholipid synthase</fullName>
    </submittedName>
</protein>
<evidence type="ECO:0000256" key="8">
    <source>
        <dbReference type="PROSITE-ProRule" id="PRU10052"/>
    </source>
</evidence>
<feature type="active site" evidence="8">
    <location>
        <position position="476"/>
    </location>
</feature>
<dbReference type="GO" id="GO:0032259">
    <property type="term" value="P:methylation"/>
    <property type="evidence" value="ECO:0007669"/>
    <property type="project" value="UniProtKB-KW"/>
</dbReference>
<evidence type="ECO:0000313" key="10">
    <source>
        <dbReference type="EMBL" id="OXA53849.1"/>
    </source>
</evidence>
<dbReference type="GO" id="GO:0008168">
    <property type="term" value="F:methyltransferase activity"/>
    <property type="evidence" value="ECO:0007669"/>
    <property type="project" value="UniProtKB-KW"/>
</dbReference>
<dbReference type="SUPFAM" id="SSF51126">
    <property type="entry name" value="Pectin lyase-like"/>
    <property type="match status" value="1"/>
</dbReference>
<keyword evidence="2" id="KW-0489">Methyltransferase</keyword>
<dbReference type="PANTHER" id="PTHR43667:SF1">
    <property type="entry name" value="CYCLOPROPANE-FATTY-ACYL-PHOSPHOLIPID SYNTHASE"/>
    <property type="match status" value="1"/>
</dbReference>
<comment type="similarity">
    <text evidence="1 9">Belongs to the glycosyl hydrolase 28 family.</text>
</comment>
<dbReference type="InterPro" id="IPR029063">
    <property type="entry name" value="SAM-dependent_MTases_sf"/>
</dbReference>
<dbReference type="InterPro" id="IPR012334">
    <property type="entry name" value="Pectin_lyas_fold"/>
</dbReference>
<evidence type="ECO:0000256" key="3">
    <source>
        <dbReference type="ARBA" id="ARBA00022679"/>
    </source>
</evidence>
<evidence type="ECO:0000256" key="6">
    <source>
        <dbReference type="ARBA" id="ARBA00023098"/>
    </source>
</evidence>
<evidence type="ECO:0000256" key="1">
    <source>
        <dbReference type="ARBA" id="ARBA00008834"/>
    </source>
</evidence>
<dbReference type="Gene3D" id="3.40.50.150">
    <property type="entry name" value="Vaccinia Virus protein VP39"/>
    <property type="match status" value="1"/>
</dbReference>
<dbReference type="GO" id="GO:0006629">
    <property type="term" value="P:lipid metabolic process"/>
    <property type="evidence" value="ECO:0007669"/>
    <property type="project" value="UniProtKB-KW"/>
</dbReference>
<accession>A0A226E8M7</accession>
<evidence type="ECO:0000256" key="4">
    <source>
        <dbReference type="ARBA" id="ARBA00022691"/>
    </source>
</evidence>